<feature type="transmembrane region" description="Helical" evidence="1">
    <location>
        <begin position="138"/>
        <end position="156"/>
    </location>
</feature>
<name>A0A147EZ42_MICTE</name>
<keyword evidence="1" id="KW-1133">Transmembrane helix</keyword>
<feature type="transmembrane region" description="Helical" evidence="1">
    <location>
        <begin position="95"/>
        <end position="118"/>
    </location>
</feature>
<dbReference type="AlphaFoldDB" id="A0A147EZ42"/>
<feature type="transmembrane region" description="Helical" evidence="1">
    <location>
        <begin position="20"/>
        <end position="39"/>
    </location>
</feature>
<comment type="caution">
    <text evidence="2">The sequence shown here is derived from an EMBL/GenBank/DDBJ whole genome shotgun (WGS) entry which is preliminary data.</text>
</comment>
<protein>
    <submittedName>
        <fullName evidence="2">Uncharacterized protein</fullName>
    </submittedName>
</protein>
<reference evidence="2 3" key="1">
    <citation type="journal article" date="2016" name="Front. Microbiol.">
        <title>Genomic Resource of Rice Seed Associated Bacteria.</title>
        <authorList>
            <person name="Midha S."/>
            <person name="Bansal K."/>
            <person name="Sharma S."/>
            <person name="Kumar N."/>
            <person name="Patil P.P."/>
            <person name="Chaudhry V."/>
            <person name="Patil P.B."/>
        </authorList>
    </citation>
    <scope>NUCLEOTIDE SEQUENCE [LARGE SCALE GENOMIC DNA]</scope>
    <source>
        <strain evidence="2 3">NS220</strain>
    </source>
</reference>
<accession>A0A147EZ42</accession>
<sequence length="166" mass="17375">MLTLAAGQTEVPAFAASLVPWIPLMGVLVATGAGLINSWSARGESADLRQIKAMNEAIAGMPAGNSARDRLEEARDRLANRISSKDLRESRESTVWVWAGLALLATLTAAGVGFIGALEQQQAGSPLAADLMSALGQTLGFGVLTVIASAVVAVAYRRLTRTSRKK</sequence>
<dbReference type="RefSeq" id="WP_058623322.1">
    <property type="nucleotide sequence ID" value="NZ_LDRT01000039.1"/>
</dbReference>
<keyword evidence="1" id="KW-0812">Transmembrane</keyword>
<dbReference type="Proteomes" id="UP000075025">
    <property type="component" value="Unassembled WGS sequence"/>
</dbReference>
<evidence type="ECO:0000313" key="3">
    <source>
        <dbReference type="Proteomes" id="UP000075025"/>
    </source>
</evidence>
<keyword evidence="1" id="KW-0472">Membrane</keyword>
<evidence type="ECO:0000313" key="2">
    <source>
        <dbReference type="EMBL" id="KTR95172.1"/>
    </source>
</evidence>
<dbReference type="EMBL" id="LDRT01000039">
    <property type="protein sequence ID" value="KTR95172.1"/>
    <property type="molecule type" value="Genomic_DNA"/>
</dbReference>
<evidence type="ECO:0000256" key="1">
    <source>
        <dbReference type="SAM" id="Phobius"/>
    </source>
</evidence>
<proteinExistence type="predicted"/>
<organism evidence="2 3">
    <name type="scientific">Microbacterium testaceum</name>
    <name type="common">Aureobacterium testaceum</name>
    <name type="synonym">Brevibacterium testaceum</name>
    <dbReference type="NCBI Taxonomy" id="2033"/>
    <lineage>
        <taxon>Bacteria</taxon>
        <taxon>Bacillati</taxon>
        <taxon>Actinomycetota</taxon>
        <taxon>Actinomycetes</taxon>
        <taxon>Micrococcales</taxon>
        <taxon>Microbacteriaceae</taxon>
        <taxon>Microbacterium</taxon>
    </lineage>
</organism>
<dbReference type="PATRIC" id="fig|2033.6.peg.2344"/>
<gene>
    <name evidence="2" type="ORF">NS220_06790</name>
</gene>